<dbReference type="KEGG" id="mcui:G8O30_11910"/>
<name>A0A7S8CCX3_9BACI</name>
<evidence type="ECO:0000313" key="2">
    <source>
        <dbReference type="Proteomes" id="UP000593626"/>
    </source>
</evidence>
<evidence type="ECO:0000313" key="1">
    <source>
        <dbReference type="EMBL" id="QPC47607.1"/>
    </source>
</evidence>
<reference evidence="1 2" key="1">
    <citation type="submission" date="2019-07" db="EMBL/GenBank/DDBJ databases">
        <title>Genome sequence of 2 isolates from Red Sea Mangroves.</title>
        <authorList>
            <person name="Sefrji F."/>
            <person name="Michoud G."/>
            <person name="Merlino G."/>
            <person name="Daffonchio D."/>
        </authorList>
    </citation>
    <scope>NUCLEOTIDE SEQUENCE [LARGE SCALE GENOMIC DNA]</scope>
    <source>
        <strain evidence="1 2">R1DC41</strain>
    </source>
</reference>
<dbReference type="Proteomes" id="UP000593626">
    <property type="component" value="Chromosome"/>
</dbReference>
<organism evidence="1 2">
    <name type="scientific">Mangrovibacillus cuniculi</name>
    <dbReference type="NCBI Taxonomy" id="2593652"/>
    <lineage>
        <taxon>Bacteria</taxon>
        <taxon>Bacillati</taxon>
        <taxon>Bacillota</taxon>
        <taxon>Bacilli</taxon>
        <taxon>Bacillales</taxon>
        <taxon>Bacillaceae</taxon>
        <taxon>Mangrovibacillus</taxon>
    </lineage>
</organism>
<gene>
    <name evidence="1" type="ORF">G8O30_11910</name>
</gene>
<dbReference type="EMBL" id="CP049742">
    <property type="protein sequence ID" value="QPC47607.1"/>
    <property type="molecule type" value="Genomic_DNA"/>
</dbReference>
<keyword evidence="2" id="KW-1185">Reference proteome</keyword>
<dbReference type="AlphaFoldDB" id="A0A7S8CCX3"/>
<sequence>METFLELFREILKALVRESVAYTFRKSILEDKKTTPRRRKQKGGFRK</sequence>
<proteinExistence type="predicted"/>
<dbReference type="RefSeq" id="WP_239672278.1">
    <property type="nucleotide sequence ID" value="NZ_CP049742.1"/>
</dbReference>
<protein>
    <submittedName>
        <fullName evidence="1">Uncharacterized protein</fullName>
    </submittedName>
</protein>
<accession>A0A7S8CCX3</accession>